<evidence type="ECO:0000313" key="2">
    <source>
        <dbReference type="Proteomes" id="UP001519460"/>
    </source>
</evidence>
<accession>A0ABD0LQ27</accession>
<organism evidence="1 2">
    <name type="scientific">Batillaria attramentaria</name>
    <dbReference type="NCBI Taxonomy" id="370345"/>
    <lineage>
        <taxon>Eukaryota</taxon>
        <taxon>Metazoa</taxon>
        <taxon>Spiralia</taxon>
        <taxon>Lophotrochozoa</taxon>
        <taxon>Mollusca</taxon>
        <taxon>Gastropoda</taxon>
        <taxon>Caenogastropoda</taxon>
        <taxon>Sorbeoconcha</taxon>
        <taxon>Cerithioidea</taxon>
        <taxon>Batillariidae</taxon>
        <taxon>Batillaria</taxon>
    </lineage>
</organism>
<dbReference type="EMBL" id="JACVVK020000030">
    <property type="protein sequence ID" value="KAK7501650.1"/>
    <property type="molecule type" value="Genomic_DNA"/>
</dbReference>
<name>A0ABD0LQ27_9CAEN</name>
<comment type="caution">
    <text evidence="1">The sequence shown here is derived from an EMBL/GenBank/DDBJ whole genome shotgun (WGS) entry which is preliminary data.</text>
</comment>
<proteinExistence type="predicted"/>
<evidence type="ECO:0000313" key="1">
    <source>
        <dbReference type="EMBL" id="KAK7501650.1"/>
    </source>
</evidence>
<dbReference type="Proteomes" id="UP001519460">
    <property type="component" value="Unassembled WGS sequence"/>
</dbReference>
<gene>
    <name evidence="1" type="ORF">BaRGS_00007081</name>
</gene>
<reference evidence="1 2" key="1">
    <citation type="journal article" date="2023" name="Sci. Data">
        <title>Genome assembly of the Korean intertidal mud-creeper Batillaria attramentaria.</title>
        <authorList>
            <person name="Patra A.K."/>
            <person name="Ho P.T."/>
            <person name="Jun S."/>
            <person name="Lee S.J."/>
            <person name="Kim Y."/>
            <person name="Won Y.J."/>
        </authorList>
    </citation>
    <scope>NUCLEOTIDE SEQUENCE [LARGE SCALE GENOMIC DNA]</scope>
    <source>
        <strain evidence="1">Wonlab-2016</strain>
    </source>
</reference>
<protein>
    <submittedName>
        <fullName evidence="1">Uncharacterized protein</fullName>
    </submittedName>
</protein>
<keyword evidence="2" id="KW-1185">Reference proteome</keyword>
<dbReference type="AlphaFoldDB" id="A0ABD0LQ27"/>
<sequence>MLENCKLFIPRPTSEYFIHATETASSVQRILNLGPAGDEARLEFIEQELYKFLVTVYPEIYKPDAPFDRLNFTEELVDAVKWKEHKTTFECTQAAVPFMDEMERLPAPNTPHLRQRFLVLRYALRDFMNSCRWK</sequence>